<dbReference type="SUPFAM" id="SSF88946">
    <property type="entry name" value="Sigma2 domain of RNA polymerase sigma factors"/>
    <property type="match status" value="1"/>
</dbReference>
<dbReference type="AlphaFoldDB" id="A0A7C9PKS3"/>
<evidence type="ECO:0000256" key="4">
    <source>
        <dbReference type="ARBA" id="ARBA00023163"/>
    </source>
</evidence>
<dbReference type="Pfam" id="PF08281">
    <property type="entry name" value="Sigma70_r4_2"/>
    <property type="match status" value="1"/>
</dbReference>
<dbReference type="PANTHER" id="PTHR43133">
    <property type="entry name" value="RNA POLYMERASE ECF-TYPE SIGMA FACTO"/>
    <property type="match status" value="1"/>
</dbReference>
<proteinExistence type="inferred from homology"/>
<dbReference type="RefSeq" id="WP_163459721.1">
    <property type="nucleotide sequence ID" value="NZ_JAAGOH010000043.1"/>
</dbReference>
<comment type="similarity">
    <text evidence="1">Belongs to the sigma-70 factor family. ECF subfamily.</text>
</comment>
<dbReference type="Proteomes" id="UP000484255">
    <property type="component" value="Unassembled WGS sequence"/>
</dbReference>
<evidence type="ECO:0000256" key="2">
    <source>
        <dbReference type="ARBA" id="ARBA00023015"/>
    </source>
</evidence>
<evidence type="ECO:0000259" key="6">
    <source>
        <dbReference type="Pfam" id="PF04542"/>
    </source>
</evidence>
<dbReference type="InterPro" id="IPR036388">
    <property type="entry name" value="WH-like_DNA-bd_sf"/>
</dbReference>
<gene>
    <name evidence="8" type="ORF">G3A44_21095</name>
</gene>
<dbReference type="Gene3D" id="1.10.1740.10">
    <property type="match status" value="1"/>
</dbReference>
<dbReference type="InterPro" id="IPR013249">
    <property type="entry name" value="RNA_pol_sigma70_r4_t2"/>
</dbReference>
<dbReference type="NCBIfam" id="TIGR02937">
    <property type="entry name" value="sigma70-ECF"/>
    <property type="match status" value="1"/>
</dbReference>
<feature type="region of interest" description="Disordered" evidence="5">
    <location>
        <begin position="99"/>
        <end position="135"/>
    </location>
</feature>
<dbReference type="InterPro" id="IPR013324">
    <property type="entry name" value="RNA_pol_sigma_r3/r4-like"/>
</dbReference>
<dbReference type="GO" id="GO:0006352">
    <property type="term" value="P:DNA-templated transcription initiation"/>
    <property type="evidence" value="ECO:0007669"/>
    <property type="project" value="InterPro"/>
</dbReference>
<dbReference type="Pfam" id="PF04542">
    <property type="entry name" value="Sigma70_r2"/>
    <property type="match status" value="1"/>
</dbReference>
<keyword evidence="4" id="KW-0804">Transcription</keyword>
<name>A0A7C9PKS3_9BURK</name>
<dbReference type="EMBL" id="JAAGOH010000043">
    <property type="protein sequence ID" value="NDY93692.1"/>
    <property type="molecule type" value="Genomic_DNA"/>
</dbReference>
<keyword evidence="9" id="KW-1185">Reference proteome</keyword>
<feature type="domain" description="RNA polymerase sigma-70 region 2" evidence="6">
    <location>
        <begin position="30"/>
        <end position="97"/>
    </location>
</feature>
<dbReference type="CDD" id="cd06171">
    <property type="entry name" value="Sigma70_r4"/>
    <property type="match status" value="1"/>
</dbReference>
<accession>A0A7C9PKS3</accession>
<keyword evidence="3" id="KW-0731">Sigma factor</keyword>
<evidence type="ECO:0000256" key="1">
    <source>
        <dbReference type="ARBA" id="ARBA00010641"/>
    </source>
</evidence>
<dbReference type="SUPFAM" id="SSF88659">
    <property type="entry name" value="Sigma3 and sigma4 domains of RNA polymerase sigma factors"/>
    <property type="match status" value="1"/>
</dbReference>
<evidence type="ECO:0000313" key="8">
    <source>
        <dbReference type="EMBL" id="NDY93692.1"/>
    </source>
</evidence>
<dbReference type="InterPro" id="IPR014284">
    <property type="entry name" value="RNA_pol_sigma-70_dom"/>
</dbReference>
<reference evidence="8 9" key="1">
    <citation type="submission" date="2020-02" db="EMBL/GenBank/DDBJ databases">
        <title>Ideonella bacterium strain TBM-1.</title>
        <authorList>
            <person name="Chen W.-M."/>
        </authorList>
    </citation>
    <scope>NUCLEOTIDE SEQUENCE [LARGE SCALE GENOMIC DNA]</scope>
    <source>
        <strain evidence="8 9">TBM-1</strain>
    </source>
</reference>
<comment type="caution">
    <text evidence="8">The sequence shown here is derived from an EMBL/GenBank/DDBJ whole genome shotgun (WGS) entry which is preliminary data.</text>
</comment>
<dbReference type="InterPro" id="IPR013325">
    <property type="entry name" value="RNA_pol_sigma_r2"/>
</dbReference>
<evidence type="ECO:0000259" key="7">
    <source>
        <dbReference type="Pfam" id="PF08281"/>
    </source>
</evidence>
<evidence type="ECO:0000256" key="3">
    <source>
        <dbReference type="ARBA" id="ARBA00023082"/>
    </source>
</evidence>
<feature type="domain" description="RNA polymerase sigma factor 70 region 4 type 2" evidence="7">
    <location>
        <begin position="148"/>
        <end position="200"/>
    </location>
</feature>
<keyword evidence="2" id="KW-0805">Transcription regulation</keyword>
<organism evidence="8 9">
    <name type="scientific">Ideonella livida</name>
    <dbReference type="NCBI Taxonomy" id="2707176"/>
    <lineage>
        <taxon>Bacteria</taxon>
        <taxon>Pseudomonadati</taxon>
        <taxon>Pseudomonadota</taxon>
        <taxon>Betaproteobacteria</taxon>
        <taxon>Burkholderiales</taxon>
        <taxon>Sphaerotilaceae</taxon>
        <taxon>Ideonella</taxon>
    </lineage>
</organism>
<dbReference type="InterPro" id="IPR039425">
    <property type="entry name" value="RNA_pol_sigma-70-like"/>
</dbReference>
<dbReference type="GO" id="GO:0016987">
    <property type="term" value="F:sigma factor activity"/>
    <property type="evidence" value="ECO:0007669"/>
    <property type="project" value="UniProtKB-KW"/>
</dbReference>
<dbReference type="Gene3D" id="1.10.10.10">
    <property type="entry name" value="Winged helix-like DNA-binding domain superfamily/Winged helix DNA-binding domain"/>
    <property type="match status" value="1"/>
</dbReference>
<evidence type="ECO:0000256" key="5">
    <source>
        <dbReference type="SAM" id="MobiDB-lite"/>
    </source>
</evidence>
<dbReference type="PANTHER" id="PTHR43133:SF62">
    <property type="entry name" value="RNA POLYMERASE SIGMA FACTOR SIGZ"/>
    <property type="match status" value="1"/>
</dbReference>
<dbReference type="InterPro" id="IPR007627">
    <property type="entry name" value="RNA_pol_sigma70_r2"/>
</dbReference>
<sequence length="217" mass="23469">MPQPPAPAAALLGEHLARIALGDRRAFQALYNAAAPRLLGVILRIQRHRDTAEEVLQEVFLKIWDAAGAYQAAQAQPLTWMQAIARHAAIDSLRRQRADPDTLVPRPPVQHAGAVPAGQTEAEDDPLDHLATDAPGPADLLAQAWEARDLRQCMGQLEAPQRHSLALAFYDGLSHAEVAQHLGEPLGTVKSWLRRSLMALQRCLAACGHRGTGPASP</sequence>
<protein>
    <submittedName>
        <fullName evidence="8">Sigma-70 family RNA polymerase sigma factor</fullName>
    </submittedName>
</protein>
<evidence type="ECO:0000313" key="9">
    <source>
        <dbReference type="Proteomes" id="UP000484255"/>
    </source>
</evidence>
<dbReference type="GO" id="GO:0003677">
    <property type="term" value="F:DNA binding"/>
    <property type="evidence" value="ECO:0007669"/>
    <property type="project" value="InterPro"/>
</dbReference>